<feature type="chain" id="PRO_5024463329" description="Allene oxide cyclase barrel-like domain-containing protein" evidence="1">
    <location>
        <begin position="27"/>
        <end position="153"/>
    </location>
</feature>
<keyword evidence="1" id="KW-0732">Signal</keyword>
<gene>
    <name evidence="3" type="ORF">FEF34_35290</name>
</gene>
<dbReference type="GO" id="GO:0009695">
    <property type="term" value="P:jasmonic acid biosynthetic process"/>
    <property type="evidence" value="ECO:0007669"/>
    <property type="project" value="InterPro"/>
</dbReference>
<organism evidence="3 4">
    <name type="scientific">Streptomyces marianii</name>
    <dbReference type="NCBI Taxonomy" id="1817406"/>
    <lineage>
        <taxon>Bacteria</taxon>
        <taxon>Bacillati</taxon>
        <taxon>Actinomycetota</taxon>
        <taxon>Actinomycetes</taxon>
        <taxon>Kitasatosporales</taxon>
        <taxon>Streptomycetaceae</taxon>
        <taxon>Streptomyces</taxon>
    </lineage>
</organism>
<dbReference type="RefSeq" id="WP_138056793.1">
    <property type="nucleotide sequence ID" value="NZ_VAWE01000001.1"/>
</dbReference>
<dbReference type="InterPro" id="IPR034871">
    <property type="entry name" value="Allene_oxi_cyc_sf"/>
</dbReference>
<dbReference type="GO" id="GO:0046423">
    <property type="term" value="F:allene-oxide cyclase activity"/>
    <property type="evidence" value="ECO:0007669"/>
    <property type="project" value="InterPro"/>
</dbReference>
<evidence type="ECO:0000313" key="4">
    <source>
        <dbReference type="Proteomes" id="UP000305921"/>
    </source>
</evidence>
<name>A0A5R9EIB8_9ACTN</name>
<dbReference type="GO" id="GO:0017000">
    <property type="term" value="P:antibiotic biosynthetic process"/>
    <property type="evidence" value="ECO:0007669"/>
    <property type="project" value="InterPro"/>
</dbReference>
<feature type="domain" description="Allene oxide cyclase barrel-like" evidence="2">
    <location>
        <begin position="42"/>
        <end position="128"/>
    </location>
</feature>
<dbReference type="Proteomes" id="UP000305921">
    <property type="component" value="Unassembled WGS sequence"/>
</dbReference>
<reference evidence="3 4" key="1">
    <citation type="submission" date="2019-05" db="EMBL/GenBank/DDBJ databases">
        <title>Streptomyces marianii sp. nov., a novel marine actinomycete from southern coast of India.</title>
        <authorList>
            <person name="Iniyan A.M."/>
            <person name="Wink J."/>
            <person name="Ramprasad E."/>
            <person name="Ramana C.V."/>
            <person name="Bunk B."/>
            <person name="Sproer C."/>
            <person name="Joseph F.-J.R.S."/>
            <person name="Vincent S.G.P."/>
        </authorList>
    </citation>
    <scope>NUCLEOTIDE SEQUENCE [LARGE SCALE GENOMIC DNA]</scope>
    <source>
        <strain evidence="3 4">ICN19</strain>
    </source>
</reference>
<protein>
    <recommendedName>
        <fullName evidence="2">Allene oxide cyclase barrel-like domain-containing protein</fullName>
    </recommendedName>
</protein>
<evidence type="ECO:0000313" key="3">
    <source>
        <dbReference type="EMBL" id="TLQ47514.1"/>
    </source>
</evidence>
<dbReference type="InterPro" id="IPR041013">
    <property type="entry name" value="AOC-like"/>
</dbReference>
<evidence type="ECO:0000256" key="1">
    <source>
        <dbReference type="SAM" id="SignalP"/>
    </source>
</evidence>
<proteinExistence type="predicted"/>
<feature type="signal peptide" evidence="1">
    <location>
        <begin position="1"/>
        <end position="26"/>
    </location>
</feature>
<dbReference type="InterPro" id="IPR044859">
    <property type="entry name" value="Allene_oxi_cyc_Dirigent"/>
</dbReference>
<dbReference type="Gene3D" id="2.40.480.10">
    <property type="entry name" value="Allene oxide cyclase-like"/>
    <property type="match status" value="1"/>
</dbReference>
<dbReference type="OrthoDB" id="5195420at2"/>
<accession>A0A5R9EIB8</accession>
<dbReference type="EMBL" id="VAWE01000001">
    <property type="protein sequence ID" value="TLQ47514.1"/>
    <property type="molecule type" value="Genomic_DNA"/>
</dbReference>
<evidence type="ECO:0000259" key="2">
    <source>
        <dbReference type="Pfam" id="PF18678"/>
    </source>
</evidence>
<dbReference type="SUPFAM" id="SSF141493">
    <property type="entry name" value="Allene oxide cyclase-like"/>
    <property type="match status" value="1"/>
</dbReference>
<dbReference type="Pfam" id="PF18678">
    <property type="entry name" value="AOC_like"/>
    <property type="match status" value="1"/>
</dbReference>
<sequence>MKASHALTLGALTLLPAMLIASPAQGDTDRDKDSVKQFTLTTTNSQGQFPNVTADLVGKNNKKVGFVTTNCVIVDSTPDETTTCYGSYVLKEGQLTWQNATRDPQTPYLIAITGGTGKYCEASGQIRVVRTESQPGGGLYELKVITGRKCSTS</sequence>
<dbReference type="AlphaFoldDB" id="A0A5R9EIB8"/>
<keyword evidence="4" id="KW-1185">Reference proteome</keyword>
<comment type="caution">
    <text evidence="3">The sequence shown here is derived from an EMBL/GenBank/DDBJ whole genome shotgun (WGS) entry which is preliminary data.</text>
</comment>